<dbReference type="GO" id="GO:0005886">
    <property type="term" value="C:plasma membrane"/>
    <property type="evidence" value="ECO:0007669"/>
    <property type="project" value="TreeGrafter"/>
</dbReference>
<keyword evidence="2 8" id="KW-0812">Transmembrane</keyword>
<dbReference type="InterPro" id="IPR017452">
    <property type="entry name" value="GPCR_Rhodpsn_7TM"/>
</dbReference>
<evidence type="ECO:0000256" key="5">
    <source>
        <dbReference type="ARBA" id="ARBA00023136"/>
    </source>
</evidence>
<evidence type="ECO:0000256" key="3">
    <source>
        <dbReference type="ARBA" id="ARBA00022989"/>
    </source>
</evidence>
<evidence type="ECO:0000256" key="1">
    <source>
        <dbReference type="ARBA" id="ARBA00004141"/>
    </source>
</evidence>
<feature type="transmembrane region" description="Helical" evidence="8">
    <location>
        <begin position="33"/>
        <end position="57"/>
    </location>
</feature>
<feature type="transmembrane region" description="Helical" evidence="8">
    <location>
        <begin position="118"/>
        <end position="142"/>
    </location>
</feature>
<evidence type="ECO:0000256" key="2">
    <source>
        <dbReference type="ARBA" id="ARBA00022692"/>
    </source>
</evidence>
<gene>
    <name evidence="10" type="ORF">RRG08_027532</name>
</gene>
<accession>A0AAE0YRY2</accession>
<organism evidence="10 11">
    <name type="scientific">Elysia crispata</name>
    <name type="common">lettuce slug</name>
    <dbReference type="NCBI Taxonomy" id="231223"/>
    <lineage>
        <taxon>Eukaryota</taxon>
        <taxon>Metazoa</taxon>
        <taxon>Spiralia</taxon>
        <taxon>Lophotrochozoa</taxon>
        <taxon>Mollusca</taxon>
        <taxon>Gastropoda</taxon>
        <taxon>Heterobranchia</taxon>
        <taxon>Euthyneura</taxon>
        <taxon>Panpulmonata</taxon>
        <taxon>Sacoglossa</taxon>
        <taxon>Placobranchoidea</taxon>
        <taxon>Plakobranchidae</taxon>
        <taxon>Elysia</taxon>
    </lineage>
</organism>
<protein>
    <recommendedName>
        <fullName evidence="9">G-protein coupled receptors family 1 profile domain-containing protein</fullName>
    </recommendedName>
</protein>
<evidence type="ECO:0000256" key="7">
    <source>
        <dbReference type="ARBA" id="ARBA00023224"/>
    </source>
</evidence>
<dbReference type="InterPro" id="IPR000276">
    <property type="entry name" value="GPCR_Rhodpsn"/>
</dbReference>
<evidence type="ECO:0000313" key="10">
    <source>
        <dbReference type="EMBL" id="KAK3755274.1"/>
    </source>
</evidence>
<dbReference type="Pfam" id="PF00001">
    <property type="entry name" value="7tm_1"/>
    <property type="match status" value="1"/>
</dbReference>
<keyword evidence="5 8" id="KW-0472">Membrane</keyword>
<name>A0AAE0YRY2_9GAST</name>
<keyword evidence="11" id="KW-1185">Reference proteome</keyword>
<evidence type="ECO:0000256" key="6">
    <source>
        <dbReference type="ARBA" id="ARBA00023170"/>
    </source>
</evidence>
<dbReference type="Proteomes" id="UP001283361">
    <property type="component" value="Unassembled WGS sequence"/>
</dbReference>
<evidence type="ECO:0000256" key="4">
    <source>
        <dbReference type="ARBA" id="ARBA00023040"/>
    </source>
</evidence>
<dbReference type="GO" id="GO:0004930">
    <property type="term" value="F:G protein-coupled receptor activity"/>
    <property type="evidence" value="ECO:0007669"/>
    <property type="project" value="UniProtKB-KW"/>
</dbReference>
<dbReference type="AlphaFoldDB" id="A0AAE0YRY2"/>
<evidence type="ECO:0000259" key="9">
    <source>
        <dbReference type="PROSITE" id="PS50262"/>
    </source>
</evidence>
<dbReference type="Gene3D" id="1.20.1070.10">
    <property type="entry name" value="Rhodopsin 7-helix transmembrane proteins"/>
    <property type="match status" value="1"/>
</dbReference>
<feature type="transmembrane region" description="Helical" evidence="8">
    <location>
        <begin position="293"/>
        <end position="317"/>
    </location>
</feature>
<feature type="transmembrane region" description="Helical" evidence="8">
    <location>
        <begin position="197"/>
        <end position="224"/>
    </location>
</feature>
<feature type="transmembrane region" description="Helical" evidence="8">
    <location>
        <begin position="256"/>
        <end position="281"/>
    </location>
</feature>
<sequence length="334" mass="36801">MASQSHSVIHVESSCCEVNRTDHNPQVIPLVSAYVAVMFGYVNALALAVFTGAVGLVTNTANISVYLKMGFSETTNISFFALSIFDLLVSASTVLAQITYNQPVSGMRLSSGVPISEIGIAACYVMYPCLGCSAWITAILSIERCLCIATPLKVKEIFTPNRTTALILTMVAYESVFVTLFFTYPGAPYDSYDPRRALYFIFSFSAPSFISFFIVLVSTSILVVRLRQNLEWRKEAAKQSSSGCGSPRERKAARCVVAICVIFIICFAPNVTLFIVTLLYSKFSLHDPYLGNLLTVLYSFSILFQVLSSAVNIVVYYGMSVKYREGFNALFCRC</sequence>
<dbReference type="EMBL" id="JAWDGP010005603">
    <property type="protein sequence ID" value="KAK3755274.1"/>
    <property type="molecule type" value="Genomic_DNA"/>
</dbReference>
<dbReference type="PRINTS" id="PR00237">
    <property type="entry name" value="GPCRRHODOPSN"/>
</dbReference>
<comment type="subcellular location">
    <subcellularLocation>
        <location evidence="1">Membrane</location>
        <topology evidence="1">Multi-pass membrane protein</topology>
    </subcellularLocation>
</comment>
<keyword evidence="6" id="KW-0675">Receptor</keyword>
<keyword evidence="3 8" id="KW-1133">Transmembrane helix</keyword>
<reference evidence="10" key="1">
    <citation type="journal article" date="2023" name="G3 (Bethesda)">
        <title>A reference genome for the long-term kleptoplast-retaining sea slug Elysia crispata morphotype clarki.</title>
        <authorList>
            <person name="Eastman K.E."/>
            <person name="Pendleton A.L."/>
            <person name="Shaikh M.A."/>
            <person name="Suttiyut T."/>
            <person name="Ogas R."/>
            <person name="Tomko P."/>
            <person name="Gavelis G."/>
            <person name="Widhalm J.R."/>
            <person name="Wisecaver J.H."/>
        </authorList>
    </citation>
    <scope>NUCLEOTIDE SEQUENCE</scope>
    <source>
        <strain evidence="10">ECLA1</strain>
    </source>
</reference>
<evidence type="ECO:0000256" key="8">
    <source>
        <dbReference type="SAM" id="Phobius"/>
    </source>
</evidence>
<keyword evidence="7" id="KW-0807">Transducer</keyword>
<dbReference type="PANTHER" id="PTHR24243:SF230">
    <property type="entry name" value="G-PROTEIN COUPLED RECEPTORS FAMILY 1 PROFILE DOMAIN-CONTAINING PROTEIN"/>
    <property type="match status" value="1"/>
</dbReference>
<dbReference type="PANTHER" id="PTHR24243">
    <property type="entry name" value="G-PROTEIN COUPLED RECEPTOR"/>
    <property type="match status" value="1"/>
</dbReference>
<comment type="caution">
    <text evidence="10">The sequence shown here is derived from an EMBL/GenBank/DDBJ whole genome shotgun (WGS) entry which is preliminary data.</text>
</comment>
<feature type="domain" description="G-protein coupled receptors family 1 profile" evidence="9">
    <location>
        <begin position="42"/>
        <end position="316"/>
    </location>
</feature>
<proteinExistence type="predicted"/>
<feature type="transmembrane region" description="Helical" evidence="8">
    <location>
        <begin position="77"/>
        <end position="98"/>
    </location>
</feature>
<keyword evidence="4" id="KW-0297">G-protein coupled receptor</keyword>
<dbReference type="PROSITE" id="PS50262">
    <property type="entry name" value="G_PROTEIN_RECEP_F1_2"/>
    <property type="match status" value="1"/>
</dbReference>
<evidence type="ECO:0000313" key="11">
    <source>
        <dbReference type="Proteomes" id="UP001283361"/>
    </source>
</evidence>
<dbReference type="SUPFAM" id="SSF81321">
    <property type="entry name" value="Family A G protein-coupled receptor-like"/>
    <property type="match status" value="1"/>
</dbReference>
<feature type="transmembrane region" description="Helical" evidence="8">
    <location>
        <begin position="163"/>
        <end position="185"/>
    </location>
</feature>